<dbReference type="InterPro" id="IPR050179">
    <property type="entry name" value="Trans_hexapeptide_repeat"/>
</dbReference>
<dbReference type="NCBIfam" id="TIGR03570">
    <property type="entry name" value="NeuD_NnaD"/>
    <property type="match status" value="1"/>
</dbReference>
<name>A0A2Z5PCS9_METMI</name>
<dbReference type="SUPFAM" id="SSF51161">
    <property type="entry name" value="Trimeric LpxA-like enzymes"/>
    <property type="match status" value="1"/>
</dbReference>
<reference evidence="2 3" key="1">
    <citation type="submission" date="2009-06" db="EMBL/GenBank/DDBJ databases">
        <title>Molecular Evidence for Microbiologically Influenced Corrosion from genome of Methanogen.</title>
        <authorList>
            <person name="Ito N."/>
            <person name="Tsurumaru H."/>
            <person name="Shimizu A."/>
            <person name="Harada T."/>
            <person name="Hosoyama A."/>
            <person name="Horikawa H."/>
            <person name="Wakai S."/>
            <person name="Sasaki K."/>
            <person name="Nishijima K."/>
            <person name="Ataku H."/>
            <person name="Yamazaki J."/>
            <person name="Mise M."/>
            <person name="Yamazaki S."/>
            <person name="Tanikawa S."/>
            <person name="Harayama S."/>
            <person name="Fujita N."/>
        </authorList>
    </citation>
    <scope>NUCLEOTIDE SEQUENCE [LARGE SCALE GENOMIC DNA]</scope>
    <source>
        <strain evidence="3">KA1 ( NBRC 102054)</strain>
    </source>
</reference>
<organism evidence="2 3">
    <name type="scientific">Methanococcus maripaludis KA1</name>
    <dbReference type="NCBI Taxonomy" id="637914"/>
    <lineage>
        <taxon>Archaea</taxon>
        <taxon>Methanobacteriati</taxon>
        <taxon>Methanobacteriota</taxon>
        <taxon>Methanomada group</taxon>
        <taxon>Methanococci</taxon>
        <taxon>Methanococcales</taxon>
        <taxon>Methanococcaceae</taxon>
        <taxon>Methanococcus</taxon>
    </lineage>
</organism>
<dbReference type="AlphaFoldDB" id="A0A2Z5PCS9"/>
<dbReference type="InterPro" id="IPR011004">
    <property type="entry name" value="Trimer_LpxA-like_sf"/>
</dbReference>
<dbReference type="Gene3D" id="3.40.50.20">
    <property type="match status" value="1"/>
</dbReference>
<dbReference type="InterPro" id="IPR041561">
    <property type="entry name" value="PglD_N"/>
</dbReference>
<dbReference type="Pfam" id="PF00132">
    <property type="entry name" value="Hexapep"/>
    <property type="match status" value="1"/>
</dbReference>
<dbReference type="Pfam" id="PF17836">
    <property type="entry name" value="PglD_N"/>
    <property type="match status" value="1"/>
</dbReference>
<protein>
    <submittedName>
        <fullName evidence="2">Putative transferase</fullName>
    </submittedName>
</protein>
<evidence type="ECO:0000313" key="3">
    <source>
        <dbReference type="Proteomes" id="UP000264208"/>
    </source>
</evidence>
<dbReference type="Gene3D" id="2.160.10.10">
    <property type="entry name" value="Hexapeptide repeat proteins"/>
    <property type="match status" value="1"/>
</dbReference>
<evidence type="ECO:0000259" key="1">
    <source>
        <dbReference type="Pfam" id="PF17836"/>
    </source>
</evidence>
<dbReference type="EMBL" id="AP011526">
    <property type="protein sequence ID" value="BAP60492.1"/>
    <property type="molecule type" value="Genomic_DNA"/>
</dbReference>
<dbReference type="GO" id="GO:0016740">
    <property type="term" value="F:transferase activity"/>
    <property type="evidence" value="ECO:0007669"/>
    <property type="project" value="UniProtKB-KW"/>
</dbReference>
<sequence length="213" mass="22966">MNIYIIGAGGHAKVVIDIILKRREFLNEEWDIKGILDDLYDPNLKKELFNIPVVGKICHVLELKNDDENYFVIAIGNNNIRSELSKKYPLKYCSIIHPTSVIGNDVKIGAGTVMMANSVVNSGSCIGKHNIINTAAIVDHDCFLGDHVHVSPNSAIAGGVKIGDRSWMGIGCCVIPGVSVGEDTIIGAGSVVLRDVPSNTKAFGNPCRGIERV</sequence>
<dbReference type="PANTHER" id="PTHR43300:SF7">
    <property type="entry name" value="UDP-N-ACETYLBACILLOSAMINE N-ACETYLTRANSFERASE"/>
    <property type="match status" value="1"/>
</dbReference>
<dbReference type="RefSeq" id="WP_146777996.1">
    <property type="nucleotide sequence ID" value="NZ_AP011526.1"/>
</dbReference>
<proteinExistence type="predicted"/>
<evidence type="ECO:0000313" key="2">
    <source>
        <dbReference type="EMBL" id="BAP60492.1"/>
    </source>
</evidence>
<dbReference type="InterPro" id="IPR001451">
    <property type="entry name" value="Hexapep"/>
</dbReference>
<accession>A0A2Z5PCS9</accession>
<dbReference type="KEGG" id="mmak:MMKA1_03750"/>
<dbReference type="GeneID" id="41278790"/>
<dbReference type="PANTHER" id="PTHR43300">
    <property type="entry name" value="ACETYLTRANSFERASE"/>
    <property type="match status" value="1"/>
</dbReference>
<feature type="domain" description="PglD N-terminal" evidence="1">
    <location>
        <begin position="2"/>
        <end position="87"/>
    </location>
</feature>
<dbReference type="InterPro" id="IPR020019">
    <property type="entry name" value="AcTrfase_PglD-like"/>
</dbReference>
<keyword evidence="2" id="KW-0808">Transferase</keyword>
<dbReference type="Proteomes" id="UP000264208">
    <property type="component" value="Chromosome"/>
</dbReference>
<gene>
    <name evidence="2" type="ORF">MMKA1_03750</name>
</gene>
<dbReference type="CDD" id="cd03360">
    <property type="entry name" value="LbH_AT_putative"/>
    <property type="match status" value="1"/>
</dbReference>